<dbReference type="AlphaFoldDB" id="A0A1H7S0T4"/>
<proteinExistence type="predicted"/>
<dbReference type="Pfam" id="PF08450">
    <property type="entry name" value="SGL"/>
    <property type="match status" value="1"/>
</dbReference>
<accession>A0A1H7S0T4</accession>
<dbReference type="SUPFAM" id="SSF63829">
    <property type="entry name" value="Calcium-dependent phosphotriesterase"/>
    <property type="match status" value="1"/>
</dbReference>
<protein>
    <submittedName>
        <fullName evidence="3">Gluconolactonase</fullName>
    </submittedName>
</protein>
<dbReference type="Proteomes" id="UP000198916">
    <property type="component" value="Unassembled WGS sequence"/>
</dbReference>
<dbReference type="InterPro" id="IPR011042">
    <property type="entry name" value="6-blade_b-propeller_TolB-like"/>
</dbReference>
<gene>
    <name evidence="3" type="ORF">SAMN05421740_10817</name>
</gene>
<dbReference type="GO" id="GO:0016787">
    <property type="term" value="F:hydrolase activity"/>
    <property type="evidence" value="ECO:0007669"/>
    <property type="project" value="UniProtKB-KW"/>
</dbReference>
<dbReference type="PANTHER" id="PTHR47572:SF4">
    <property type="entry name" value="LACTONASE DRP35"/>
    <property type="match status" value="1"/>
</dbReference>
<organism evidence="3 4">
    <name type="scientific">Parapedobacter koreensis</name>
    <dbReference type="NCBI Taxonomy" id="332977"/>
    <lineage>
        <taxon>Bacteria</taxon>
        <taxon>Pseudomonadati</taxon>
        <taxon>Bacteroidota</taxon>
        <taxon>Sphingobacteriia</taxon>
        <taxon>Sphingobacteriales</taxon>
        <taxon>Sphingobacteriaceae</taxon>
        <taxon>Parapedobacter</taxon>
    </lineage>
</organism>
<evidence type="ECO:0000256" key="1">
    <source>
        <dbReference type="ARBA" id="ARBA00022801"/>
    </source>
</evidence>
<sequence length="337" mass="36440">MKPILILGVLTVAIACNNTQQSGQMKYKTTGHIERLDPALDAIIDTNAKAEIIAEGFDWSEGPLWVESKQMLLFSDVPANTVYKWTAENGTEVYLQPSGYTGAAPSQSKEPGSNGLLLDNGGNLVLCQHGDRRMAKMEAPLDKPAAAFITLTDRYGGKRFSSPNDAVYNRSGELFFTDPPYGLPAQNDDDPAKEIAFNGVYKVKPNGDIVLLADSITRPNGIAFFPGEEKLLVACSDPNAANWYILDAGDTRATPTLFYSATNERNGLNGLPDGLKIAKNGTVFASGPGGIWIFNPDGKVLGKIRLEEAASNVALSTDEKTIYVTNDTYVLRIKLKT</sequence>
<evidence type="ECO:0000259" key="2">
    <source>
        <dbReference type="Pfam" id="PF08450"/>
    </source>
</evidence>
<dbReference type="InterPro" id="IPR013658">
    <property type="entry name" value="SGL"/>
</dbReference>
<keyword evidence="4" id="KW-1185">Reference proteome</keyword>
<evidence type="ECO:0000313" key="4">
    <source>
        <dbReference type="Proteomes" id="UP000198916"/>
    </source>
</evidence>
<name>A0A1H7S0T4_9SPHI</name>
<reference evidence="4" key="1">
    <citation type="submission" date="2016-10" db="EMBL/GenBank/DDBJ databases">
        <authorList>
            <person name="Varghese N."/>
            <person name="Submissions S."/>
        </authorList>
    </citation>
    <scope>NUCLEOTIDE SEQUENCE [LARGE SCALE GENOMIC DNA]</scope>
    <source>
        <strain evidence="4">Jip14</strain>
    </source>
</reference>
<keyword evidence="1" id="KW-0378">Hydrolase</keyword>
<feature type="domain" description="SMP-30/Gluconolactonase/LRE-like region" evidence="2">
    <location>
        <begin position="59"/>
        <end position="325"/>
    </location>
</feature>
<dbReference type="PROSITE" id="PS51257">
    <property type="entry name" value="PROKAR_LIPOPROTEIN"/>
    <property type="match status" value="1"/>
</dbReference>
<dbReference type="Gene3D" id="2.120.10.30">
    <property type="entry name" value="TolB, C-terminal domain"/>
    <property type="match status" value="1"/>
</dbReference>
<dbReference type="PANTHER" id="PTHR47572">
    <property type="entry name" value="LIPOPROTEIN-RELATED"/>
    <property type="match status" value="1"/>
</dbReference>
<dbReference type="STRING" id="332977.SAMN05421740_10817"/>
<dbReference type="EMBL" id="FNZR01000008">
    <property type="protein sequence ID" value="SEL66200.1"/>
    <property type="molecule type" value="Genomic_DNA"/>
</dbReference>
<evidence type="ECO:0000313" key="3">
    <source>
        <dbReference type="EMBL" id="SEL66200.1"/>
    </source>
</evidence>
<dbReference type="RefSeq" id="WP_177181195.1">
    <property type="nucleotide sequence ID" value="NZ_FNZR01000008.1"/>
</dbReference>
<dbReference type="InterPro" id="IPR051262">
    <property type="entry name" value="SMP-30/CGR1_Lactonase"/>
</dbReference>